<reference evidence="2 3" key="1">
    <citation type="submission" date="2023-10" db="EMBL/GenBank/DDBJ databases">
        <title>Novel methanotroph of the genus Methylocapsa from a subarctic wetland.</title>
        <authorList>
            <person name="Belova S.E."/>
            <person name="Oshkin I.Y."/>
            <person name="Miroshnikov K."/>
            <person name="Dedysh S.N."/>
        </authorList>
    </citation>
    <scope>NUCLEOTIDE SEQUENCE [LARGE SCALE GENOMIC DNA]</scope>
    <source>
        <strain evidence="2 3">RX1</strain>
    </source>
</reference>
<name>A0ABZ0HWK6_9HYPH</name>
<gene>
    <name evidence="2" type="ORF">RZS28_05370</name>
</gene>
<keyword evidence="1" id="KW-1133">Transmembrane helix</keyword>
<feature type="transmembrane region" description="Helical" evidence="1">
    <location>
        <begin position="20"/>
        <end position="42"/>
    </location>
</feature>
<dbReference type="Proteomes" id="UP001626536">
    <property type="component" value="Chromosome"/>
</dbReference>
<accession>A0ABZ0HWK6</accession>
<keyword evidence="1" id="KW-0812">Transmembrane</keyword>
<evidence type="ECO:0000313" key="2">
    <source>
        <dbReference type="EMBL" id="WOJ90720.1"/>
    </source>
</evidence>
<keyword evidence="1" id="KW-0472">Membrane</keyword>
<sequence>MIDQFLKYIVGEGAVIVKAPVAFIAAMLVACGLIYTAVNLIYSTVLSNRDARISVLEERIKLRDDQLADKLHSTPPDEAKSIIQGLEARLKKLSPRRLEESGRAIMAEKLKLPPGKDFRIDIQHDGACADCNIFAADFSTLFSSLQGWSVRNTTVIGLGQIPPSGIGVIVSNPGALSEAEKIVIDAMSSAGIRLNLLRGPQREVNVVLLFTAKTN</sequence>
<dbReference type="EMBL" id="CP136862">
    <property type="protein sequence ID" value="WOJ90720.1"/>
    <property type="molecule type" value="Genomic_DNA"/>
</dbReference>
<dbReference type="PROSITE" id="PS51257">
    <property type="entry name" value="PROKAR_LIPOPROTEIN"/>
    <property type="match status" value="1"/>
</dbReference>
<keyword evidence="3" id="KW-1185">Reference proteome</keyword>
<evidence type="ECO:0000256" key="1">
    <source>
        <dbReference type="SAM" id="Phobius"/>
    </source>
</evidence>
<organism evidence="2 3">
    <name type="scientific">Methylocapsa polymorpha</name>
    <dbReference type="NCBI Taxonomy" id="3080828"/>
    <lineage>
        <taxon>Bacteria</taxon>
        <taxon>Pseudomonadati</taxon>
        <taxon>Pseudomonadota</taxon>
        <taxon>Alphaproteobacteria</taxon>
        <taxon>Hyphomicrobiales</taxon>
        <taxon>Beijerinckiaceae</taxon>
        <taxon>Methylocapsa</taxon>
    </lineage>
</organism>
<protein>
    <submittedName>
        <fullName evidence="2">Uncharacterized protein</fullName>
    </submittedName>
</protein>
<evidence type="ECO:0000313" key="3">
    <source>
        <dbReference type="Proteomes" id="UP001626536"/>
    </source>
</evidence>
<dbReference type="RefSeq" id="WP_407340306.1">
    <property type="nucleotide sequence ID" value="NZ_CP136862.1"/>
</dbReference>
<proteinExistence type="predicted"/>